<keyword evidence="2" id="KW-0808">Transferase</keyword>
<gene>
    <name evidence="2" type="ORF">BD410DRAFT_843039</name>
</gene>
<dbReference type="GO" id="GO:0005524">
    <property type="term" value="F:ATP binding"/>
    <property type="evidence" value="ECO:0007669"/>
    <property type="project" value="InterPro"/>
</dbReference>
<evidence type="ECO:0000313" key="3">
    <source>
        <dbReference type="Proteomes" id="UP000294933"/>
    </source>
</evidence>
<dbReference type="GO" id="GO:0004674">
    <property type="term" value="F:protein serine/threonine kinase activity"/>
    <property type="evidence" value="ECO:0007669"/>
    <property type="project" value="TreeGrafter"/>
</dbReference>
<dbReference type="STRING" id="50990.A0A4Y7PT13"/>
<dbReference type="SUPFAM" id="SSF56112">
    <property type="entry name" value="Protein kinase-like (PK-like)"/>
    <property type="match status" value="1"/>
</dbReference>
<organism evidence="2 3">
    <name type="scientific">Rickenella mellea</name>
    <dbReference type="NCBI Taxonomy" id="50990"/>
    <lineage>
        <taxon>Eukaryota</taxon>
        <taxon>Fungi</taxon>
        <taxon>Dikarya</taxon>
        <taxon>Basidiomycota</taxon>
        <taxon>Agaricomycotina</taxon>
        <taxon>Agaricomycetes</taxon>
        <taxon>Hymenochaetales</taxon>
        <taxon>Rickenellaceae</taxon>
        <taxon>Rickenella</taxon>
    </lineage>
</organism>
<name>A0A4Y7PT13_9AGAM</name>
<evidence type="ECO:0000313" key="2">
    <source>
        <dbReference type="EMBL" id="TDL18196.1"/>
    </source>
</evidence>
<dbReference type="Gene3D" id="1.10.510.10">
    <property type="entry name" value="Transferase(Phosphotransferase) domain 1"/>
    <property type="match status" value="1"/>
</dbReference>
<protein>
    <submittedName>
        <fullName evidence="2">Kinase-like protein</fullName>
    </submittedName>
</protein>
<proteinExistence type="predicted"/>
<evidence type="ECO:0000259" key="1">
    <source>
        <dbReference type="PROSITE" id="PS50011"/>
    </source>
</evidence>
<dbReference type="InterPro" id="IPR000719">
    <property type="entry name" value="Prot_kinase_dom"/>
</dbReference>
<reference evidence="2 3" key="1">
    <citation type="submission" date="2018-06" db="EMBL/GenBank/DDBJ databases">
        <title>A transcriptomic atlas of mushroom development highlights an independent origin of complex multicellularity.</title>
        <authorList>
            <consortium name="DOE Joint Genome Institute"/>
            <person name="Krizsan K."/>
            <person name="Almasi E."/>
            <person name="Merenyi Z."/>
            <person name="Sahu N."/>
            <person name="Viragh M."/>
            <person name="Koszo T."/>
            <person name="Mondo S."/>
            <person name="Kiss B."/>
            <person name="Balint B."/>
            <person name="Kues U."/>
            <person name="Barry K."/>
            <person name="Hegedus J.C."/>
            <person name="Henrissat B."/>
            <person name="Johnson J."/>
            <person name="Lipzen A."/>
            <person name="Ohm R."/>
            <person name="Nagy I."/>
            <person name="Pangilinan J."/>
            <person name="Yan J."/>
            <person name="Xiong Y."/>
            <person name="Grigoriev I.V."/>
            <person name="Hibbett D.S."/>
            <person name="Nagy L.G."/>
        </authorList>
    </citation>
    <scope>NUCLEOTIDE SEQUENCE [LARGE SCALE GENOMIC DNA]</scope>
    <source>
        <strain evidence="2 3">SZMC22713</strain>
    </source>
</reference>
<dbReference type="InterPro" id="IPR011009">
    <property type="entry name" value="Kinase-like_dom_sf"/>
</dbReference>
<dbReference type="AlphaFoldDB" id="A0A4Y7PT13"/>
<keyword evidence="2" id="KW-0418">Kinase</keyword>
<dbReference type="PANTHER" id="PTHR44329">
    <property type="entry name" value="SERINE/THREONINE-PROTEIN KINASE TNNI3K-RELATED"/>
    <property type="match status" value="1"/>
</dbReference>
<feature type="domain" description="Protein kinase" evidence="1">
    <location>
        <begin position="99"/>
        <end position="407"/>
    </location>
</feature>
<dbReference type="PROSITE" id="PS50011">
    <property type="entry name" value="PROTEIN_KINASE_DOM"/>
    <property type="match status" value="1"/>
</dbReference>
<dbReference type="InterPro" id="IPR008266">
    <property type="entry name" value="Tyr_kinase_AS"/>
</dbReference>
<dbReference type="InterPro" id="IPR051681">
    <property type="entry name" value="Ser/Thr_Kinases-Pseudokinases"/>
</dbReference>
<dbReference type="EMBL" id="ML170211">
    <property type="protein sequence ID" value="TDL18196.1"/>
    <property type="molecule type" value="Genomic_DNA"/>
</dbReference>
<dbReference type="Proteomes" id="UP000294933">
    <property type="component" value="Unassembled WGS sequence"/>
</dbReference>
<dbReference type="OrthoDB" id="1668230at2759"/>
<keyword evidence="3" id="KW-1185">Reference proteome</keyword>
<accession>A0A4Y7PT13</accession>
<dbReference type="Pfam" id="PF00069">
    <property type="entry name" value="Pkinase"/>
    <property type="match status" value="1"/>
</dbReference>
<sequence>MSSSTFVHCLSSNTEIHREFINAIEKVSKLDRHWASVLGVAYVNDIDDMALRVVAASISERDECKMVMAMDDGDPFQWMLKVIQALSDTGCQTRRRLSYFLEKIVRKRERGVVFPEFLNWGEINNMGSMMDQISGGHARIKKLECNDGKTLALKVLNGFSNIEDPDEAVMKEFVREMMIWRQFNHVNILPFMGYANSKPAIKFAFVSPWMKNGSLTEYLKNNVTIAGRERLAMITGIASGLHYLHHELKPLVVHADLTGGNVVLDENRTPRIADFGYSKVLDSKAFSDLFSSSFKPTTLNYRAPELWVGNTGRSSKGIVTNKCDLYSFAGICYQIFTLEVPFNGLTGQMVYEAINDSKDPLKTPRDVKGQAYQRGLTDGLRSLLKQFSDKDPQKRPDLCNFEVKKTLNFRGRSPVQPRPLPDLRVFNQALIDKHKEFREQVVMNPSNTS</sequence>
<dbReference type="PROSITE" id="PS00109">
    <property type="entry name" value="PROTEIN_KINASE_TYR"/>
    <property type="match status" value="1"/>
</dbReference>
<dbReference type="VEuPathDB" id="FungiDB:BD410DRAFT_843039"/>